<keyword evidence="1" id="KW-1133">Transmembrane helix</keyword>
<evidence type="ECO:0000256" key="1">
    <source>
        <dbReference type="SAM" id="Phobius"/>
    </source>
</evidence>
<evidence type="ECO:0000313" key="3">
    <source>
        <dbReference type="Proteomes" id="UP000527355"/>
    </source>
</evidence>
<organism evidence="2 3">
    <name type="scientific">Myotis myotis</name>
    <name type="common">Greater mouse-eared bat</name>
    <name type="synonym">Vespertilio myotis</name>
    <dbReference type="NCBI Taxonomy" id="51298"/>
    <lineage>
        <taxon>Eukaryota</taxon>
        <taxon>Metazoa</taxon>
        <taxon>Chordata</taxon>
        <taxon>Craniata</taxon>
        <taxon>Vertebrata</taxon>
        <taxon>Euteleostomi</taxon>
        <taxon>Mammalia</taxon>
        <taxon>Eutheria</taxon>
        <taxon>Laurasiatheria</taxon>
        <taxon>Chiroptera</taxon>
        <taxon>Yangochiroptera</taxon>
        <taxon>Vespertilionidae</taxon>
        <taxon>Myotis</taxon>
    </lineage>
</organism>
<feature type="transmembrane region" description="Helical" evidence="1">
    <location>
        <begin position="33"/>
        <end position="53"/>
    </location>
</feature>
<gene>
    <name evidence="2" type="ORF">mMyoMyo1_011484</name>
</gene>
<name>A0A7J7XZX5_MYOMY</name>
<dbReference type="AlphaFoldDB" id="A0A7J7XZX5"/>
<keyword evidence="1" id="KW-0472">Membrane</keyword>
<keyword evidence="1" id="KW-0812">Transmembrane</keyword>
<reference evidence="2 3" key="1">
    <citation type="journal article" date="2020" name="Nature">
        <title>Six reference-quality genomes reveal evolution of bat adaptations.</title>
        <authorList>
            <person name="Jebb D."/>
            <person name="Huang Z."/>
            <person name="Pippel M."/>
            <person name="Hughes G.M."/>
            <person name="Lavrichenko K."/>
            <person name="Devanna P."/>
            <person name="Winkler S."/>
            <person name="Jermiin L.S."/>
            <person name="Skirmuntt E.C."/>
            <person name="Katzourakis A."/>
            <person name="Burkitt-Gray L."/>
            <person name="Ray D.A."/>
            <person name="Sullivan K.A.M."/>
            <person name="Roscito J.G."/>
            <person name="Kirilenko B.M."/>
            <person name="Davalos L.M."/>
            <person name="Corthals A.P."/>
            <person name="Power M.L."/>
            <person name="Jones G."/>
            <person name="Ransome R.D."/>
            <person name="Dechmann D.K.N."/>
            <person name="Locatelli A.G."/>
            <person name="Puechmaille S.J."/>
            <person name="Fedrigo O."/>
            <person name="Jarvis E.D."/>
            <person name="Hiller M."/>
            <person name="Vernes S.C."/>
            <person name="Myers E.W."/>
            <person name="Teeling E.C."/>
        </authorList>
    </citation>
    <scope>NUCLEOTIDE SEQUENCE [LARGE SCALE GENOMIC DNA]</scope>
    <source>
        <strain evidence="2">MMyoMyo1</strain>
        <tissue evidence="2">Flight muscle</tissue>
    </source>
</reference>
<evidence type="ECO:0000313" key="2">
    <source>
        <dbReference type="EMBL" id="KAF6355313.1"/>
    </source>
</evidence>
<accession>A0A7J7XZX5</accession>
<sequence>MNQLPFLCSLNWIFPEVPQSPCSMPNSWSPLPFLLLMLLLLFVCFAAVSHSLSPPPARPVFERRLRRSFLECEAHVITEDVSKGGGIARGALQVKTRWYPVNSTVKLTLVLQVQYDFKKQKG</sequence>
<dbReference type="Proteomes" id="UP000527355">
    <property type="component" value="Unassembled WGS sequence"/>
</dbReference>
<dbReference type="EMBL" id="JABWUV010000005">
    <property type="protein sequence ID" value="KAF6355313.1"/>
    <property type="molecule type" value="Genomic_DNA"/>
</dbReference>
<protein>
    <submittedName>
        <fullName evidence="2">Uncharacterized protein</fullName>
    </submittedName>
</protein>
<proteinExistence type="predicted"/>
<keyword evidence="3" id="KW-1185">Reference proteome</keyword>
<comment type="caution">
    <text evidence="2">The sequence shown here is derived from an EMBL/GenBank/DDBJ whole genome shotgun (WGS) entry which is preliminary data.</text>
</comment>